<evidence type="ECO:0000313" key="4">
    <source>
        <dbReference type="Proteomes" id="UP001158986"/>
    </source>
</evidence>
<feature type="compositionally biased region" description="Polar residues" evidence="1">
    <location>
        <begin position="463"/>
        <end position="474"/>
    </location>
</feature>
<dbReference type="InterPro" id="IPR011993">
    <property type="entry name" value="PH-like_dom_sf"/>
</dbReference>
<feature type="compositionally biased region" description="Basic and acidic residues" evidence="1">
    <location>
        <begin position="30"/>
        <end position="64"/>
    </location>
</feature>
<evidence type="ECO:0000259" key="2">
    <source>
        <dbReference type="PROSITE" id="PS50003"/>
    </source>
</evidence>
<gene>
    <name evidence="3" type="ORF">PBS001_LOCUS1548</name>
</gene>
<protein>
    <recommendedName>
        <fullName evidence="2">PH domain-containing protein</fullName>
    </recommendedName>
</protein>
<feature type="region of interest" description="Disordered" evidence="1">
    <location>
        <begin position="30"/>
        <end position="68"/>
    </location>
</feature>
<evidence type="ECO:0000313" key="3">
    <source>
        <dbReference type="EMBL" id="CAH0514810.1"/>
    </source>
</evidence>
<dbReference type="PANTHER" id="PTHR31723">
    <property type="entry name" value="PATHOGENESIS-RELATED FAMILY PROTEIN"/>
    <property type="match status" value="1"/>
</dbReference>
<feature type="compositionally biased region" description="Polar residues" evidence="1">
    <location>
        <begin position="437"/>
        <end position="451"/>
    </location>
</feature>
<feature type="compositionally biased region" description="Polar residues" evidence="1">
    <location>
        <begin position="369"/>
        <end position="379"/>
    </location>
</feature>
<proteinExistence type="predicted"/>
<evidence type="ECO:0000256" key="1">
    <source>
        <dbReference type="SAM" id="MobiDB-lite"/>
    </source>
</evidence>
<dbReference type="SUPFAM" id="SSF54427">
    <property type="entry name" value="NTF2-like"/>
    <property type="match status" value="1"/>
</dbReference>
<dbReference type="Proteomes" id="UP001158986">
    <property type="component" value="Unassembled WGS sequence"/>
</dbReference>
<dbReference type="SUPFAM" id="SSF50729">
    <property type="entry name" value="PH domain-like"/>
    <property type="match status" value="1"/>
</dbReference>
<accession>A0ABN8CPL7</accession>
<comment type="caution">
    <text evidence="3">The sequence shown here is derived from an EMBL/GenBank/DDBJ whole genome shotgun (WGS) entry which is preliminary data.</text>
</comment>
<keyword evidence="4" id="KW-1185">Reference proteome</keyword>
<dbReference type="Gene3D" id="3.10.450.50">
    <property type="match status" value="1"/>
</dbReference>
<feature type="domain" description="PH" evidence="2">
    <location>
        <begin position="206"/>
        <end position="333"/>
    </location>
</feature>
<feature type="compositionally biased region" description="Polar residues" evidence="1">
    <location>
        <begin position="118"/>
        <end position="154"/>
    </location>
</feature>
<feature type="region of interest" description="Disordered" evidence="1">
    <location>
        <begin position="369"/>
        <end position="399"/>
    </location>
</feature>
<name>A0ABN8CPL7_9STRA</name>
<dbReference type="InterPro" id="IPR032710">
    <property type="entry name" value="NTF2-like_dom_sf"/>
</dbReference>
<organism evidence="3 4">
    <name type="scientific">Peronospora belbahrii</name>
    <dbReference type="NCBI Taxonomy" id="622444"/>
    <lineage>
        <taxon>Eukaryota</taxon>
        <taxon>Sar</taxon>
        <taxon>Stramenopiles</taxon>
        <taxon>Oomycota</taxon>
        <taxon>Peronosporomycetes</taxon>
        <taxon>Peronosporales</taxon>
        <taxon>Peronosporaceae</taxon>
        <taxon>Peronospora</taxon>
    </lineage>
</organism>
<dbReference type="InterPro" id="IPR053218">
    <property type="entry name" value="Pathogen-related_defense"/>
</dbReference>
<dbReference type="PROSITE" id="PS50003">
    <property type="entry name" value="PH_DOMAIN"/>
    <property type="match status" value="1"/>
</dbReference>
<dbReference type="InterPro" id="IPR001849">
    <property type="entry name" value="PH_domain"/>
</dbReference>
<dbReference type="PANTHER" id="PTHR31723:SF10">
    <property type="entry name" value="PATHOGEN-RELATED PROTEIN"/>
    <property type="match status" value="1"/>
</dbReference>
<feature type="region of interest" description="Disordered" evidence="1">
    <location>
        <begin position="100"/>
        <end position="187"/>
    </location>
</feature>
<reference evidence="3 4" key="1">
    <citation type="submission" date="2021-11" db="EMBL/GenBank/DDBJ databases">
        <authorList>
            <person name="Islam A."/>
            <person name="Islam S."/>
            <person name="Flora M.S."/>
            <person name="Rahman M."/>
            <person name="Ziaur R.M."/>
            <person name="Epstein J.H."/>
            <person name="Hassan M."/>
            <person name="Klassen M."/>
            <person name="Woodard K."/>
            <person name="Webb A."/>
            <person name="Webby R.J."/>
            <person name="El Zowalaty M.E."/>
        </authorList>
    </citation>
    <scope>NUCLEOTIDE SEQUENCE [LARGE SCALE GENOMIC DNA]</scope>
    <source>
        <strain evidence="3">Pbs1</strain>
    </source>
</reference>
<sequence>MKSLAYRLRGCRTSRRDDEDDVERSFRFEETVKNENSSKRSRVDRSGGKAGTDDNWRKNRDINKKTGSCCKTLGTLATQSCADDEPPSIINSFNSLPLSEQHKFKSKRRTASAPIMARTQSPQQQRMMARAHSSSKVNSDSKAAVTLRSNNGPTDDQRIGRTDLSSSSSVERTVGRNVGRSRDESSMCSSSVFSSASSQKPEVAVDVRYSGILMIKRGLLKVACKRYYFVACSNPELYSCKDETSFNLWLASGHPLGGGDAVARASGLIPVLMGTVLRADAPSEDGGSNGGCHLEKTLHVMIGSSSKCFTLRFTAESSRKATQWLKALQEVQITKRNGTEHSSKSGYGADTRLLLPLDEHNALCGADSVQASDKSAIEQSENDIESMSGEAIDSDDREPVVMRPAPTSDAKLLCAYPGSKLQCKTLSVDDDDGTAVPTPTSHSGRSPTSAMSEHGSHPVCAKTATTSPASAQSPISRFHRIDSVSSCSSTASGQSQGSTNGKVLLFVPVAGSSLTASASRMEKAQKELDALIANGAKLPSRVMKELVNGEPIAWRYGAPEYVLTDLAYVKGRMRESGTTPLASYVEERCQTFIMEATHKARYDQWQSVCQETFCLQVNDEARVPGGSIFENDMLGLLYLGNVIKASVSADYEDRNESQDPRAELAEAFPDGFPMEVLDVFTEPPRCYFSWRQWGLFTGKYRGVKGDGSKVEIRGFAEMMLDASRIRSLRLFFRQRDLFDGLQQATDRVIPTRGRRESAATSFLSSTDAVSGRATRTASITVAPVMYNGSTPNSKTSDIIESLANFTLRQKSITGSRHDE</sequence>
<dbReference type="Gene3D" id="2.30.29.30">
    <property type="entry name" value="Pleckstrin-homology domain (PH domain)/Phosphotyrosine-binding domain (PTB)"/>
    <property type="match status" value="1"/>
</dbReference>
<dbReference type="EMBL" id="CAKLCB010000084">
    <property type="protein sequence ID" value="CAH0514810.1"/>
    <property type="molecule type" value="Genomic_DNA"/>
</dbReference>
<feature type="region of interest" description="Disordered" evidence="1">
    <location>
        <begin position="427"/>
        <end position="474"/>
    </location>
</feature>